<evidence type="ECO:0000256" key="2">
    <source>
        <dbReference type="ARBA" id="ARBA00022630"/>
    </source>
</evidence>
<reference evidence="8" key="2">
    <citation type="submission" date="2020-04" db="EMBL/GenBank/DDBJ databases">
        <authorList>
            <consortium name="NCBI Genome Project"/>
        </authorList>
    </citation>
    <scope>NUCLEOTIDE SEQUENCE</scope>
    <source>
        <strain evidence="8">CBS 781.70</strain>
    </source>
</reference>
<dbReference type="GO" id="GO:0004497">
    <property type="term" value="F:monooxygenase activity"/>
    <property type="evidence" value="ECO:0007669"/>
    <property type="project" value="UniProtKB-KW"/>
</dbReference>
<evidence type="ECO:0000256" key="1">
    <source>
        <dbReference type="ARBA" id="ARBA00001974"/>
    </source>
</evidence>
<proteinExistence type="predicted"/>
<reference evidence="6 8" key="1">
    <citation type="submission" date="2020-01" db="EMBL/GenBank/DDBJ databases">
        <authorList>
            <consortium name="DOE Joint Genome Institute"/>
            <person name="Haridas S."/>
            <person name="Albert R."/>
            <person name="Binder M."/>
            <person name="Bloem J."/>
            <person name="Labutti K."/>
            <person name="Salamov A."/>
            <person name="Andreopoulos B."/>
            <person name="Baker S.E."/>
            <person name="Barry K."/>
            <person name="Bills G."/>
            <person name="Bluhm B.H."/>
            <person name="Cannon C."/>
            <person name="Castanera R."/>
            <person name="Culley D.E."/>
            <person name="Daum C."/>
            <person name="Ezra D."/>
            <person name="Gonzalez J.B."/>
            <person name="Henrissat B."/>
            <person name="Kuo A."/>
            <person name="Liang C."/>
            <person name="Lipzen A."/>
            <person name="Lutzoni F."/>
            <person name="Magnuson J."/>
            <person name="Mondo S."/>
            <person name="Nolan M."/>
            <person name="Ohm R."/>
            <person name="Pangilinan J."/>
            <person name="Park H.-J."/>
            <person name="Ramirez L."/>
            <person name="Alfaro M."/>
            <person name="Sun H."/>
            <person name="Tritt A."/>
            <person name="Yoshinaga Y."/>
            <person name="Zwiers L.-H."/>
            <person name="Turgeon B.G."/>
            <person name="Goodwin S.B."/>
            <person name="Spatafora J.W."/>
            <person name="Crous P.W."/>
            <person name="Grigoriev I.V."/>
        </authorList>
    </citation>
    <scope>NUCLEOTIDE SEQUENCE</scope>
    <source>
        <strain evidence="6 8">CBS 781.70</strain>
    </source>
</reference>
<keyword evidence="4" id="KW-0560">Oxidoreductase</keyword>
<dbReference type="PRINTS" id="PR00420">
    <property type="entry name" value="RNGMNOXGNASE"/>
</dbReference>
<dbReference type="PANTHER" id="PTHR47178:SF5">
    <property type="entry name" value="FAD-BINDING DOMAIN-CONTAINING PROTEIN"/>
    <property type="match status" value="1"/>
</dbReference>
<dbReference type="GeneID" id="54422433"/>
<dbReference type="EMBL" id="ML975157">
    <property type="protein sequence ID" value="KAF1812565.1"/>
    <property type="molecule type" value="Genomic_DNA"/>
</dbReference>
<accession>A0A6G1G377</accession>
<dbReference type="InterPro" id="IPR036188">
    <property type="entry name" value="FAD/NAD-bd_sf"/>
</dbReference>
<protein>
    <submittedName>
        <fullName evidence="6 8">FAD/NAD(P)-binding domain-containing protein</fullName>
    </submittedName>
</protein>
<evidence type="ECO:0000256" key="4">
    <source>
        <dbReference type="ARBA" id="ARBA00023002"/>
    </source>
</evidence>
<keyword evidence="7" id="KW-1185">Reference proteome</keyword>
<evidence type="ECO:0000256" key="3">
    <source>
        <dbReference type="ARBA" id="ARBA00022827"/>
    </source>
</evidence>
<gene>
    <name evidence="6 8" type="ORF">P152DRAFT_482058</name>
</gene>
<dbReference type="Proteomes" id="UP000504638">
    <property type="component" value="Unplaced"/>
</dbReference>
<evidence type="ECO:0000313" key="8">
    <source>
        <dbReference type="RefSeq" id="XP_033534196.1"/>
    </source>
</evidence>
<dbReference type="AlphaFoldDB" id="A0A6G1G377"/>
<organism evidence="6">
    <name type="scientific">Eremomyces bilateralis CBS 781.70</name>
    <dbReference type="NCBI Taxonomy" id="1392243"/>
    <lineage>
        <taxon>Eukaryota</taxon>
        <taxon>Fungi</taxon>
        <taxon>Dikarya</taxon>
        <taxon>Ascomycota</taxon>
        <taxon>Pezizomycotina</taxon>
        <taxon>Dothideomycetes</taxon>
        <taxon>Dothideomycetes incertae sedis</taxon>
        <taxon>Eremomycetales</taxon>
        <taxon>Eremomycetaceae</taxon>
        <taxon>Eremomyces</taxon>
    </lineage>
</organism>
<sequence>MAPLKVIVIGGGLSGSLIANGLINHSKAPIDVVVYERDEYDANRGGYQIRLGAAALTGFRACLTKEQYNSVLQRFGRSGGVVPSAPVFYDSQLSLVLDLRKYSAYTKSAPINRALLRDLLQQLLRERNILQYGKKFVRYEALDSVTQGLSGVRAHFADGTTDDADILIAADGNRSSSNTQIGASNLVELTDRQGFLSKGALPPSLLSTLPQQLIESGSIACASKGVMAFMSVYMPDKQVNMDDRGNDTDTLKKQSIYNEEEASIMVGFNWASTPDIPNLEAVVDRKSLMLEKVKNWHPGFTDIVNVVSEDDIYIVKPRVSTPISLGWRKKAKAASPGNFEVGHPQVWLLGDAIHPMLPSRGMGANQALHDCADALEPLLQLAELKSTRALEYEDYERAVTDYEDKMVPRAFEWVKKSGGTSQSFPDTDSVCGKLFLYFMAAALNVGGAFTTISKAVGWSKEYDAPELR</sequence>
<evidence type="ECO:0000256" key="5">
    <source>
        <dbReference type="ARBA" id="ARBA00023033"/>
    </source>
</evidence>
<comment type="cofactor">
    <cofactor evidence="1">
        <name>FAD</name>
        <dbReference type="ChEBI" id="CHEBI:57692"/>
    </cofactor>
</comment>
<evidence type="ECO:0000313" key="6">
    <source>
        <dbReference type="EMBL" id="KAF1812565.1"/>
    </source>
</evidence>
<dbReference type="OrthoDB" id="47494at2759"/>
<keyword evidence="5" id="KW-0503">Monooxygenase</keyword>
<keyword evidence="3" id="KW-0274">FAD</keyword>
<dbReference type="PANTHER" id="PTHR47178">
    <property type="entry name" value="MONOOXYGENASE, FAD-BINDING"/>
    <property type="match status" value="1"/>
</dbReference>
<dbReference type="SUPFAM" id="SSF51905">
    <property type="entry name" value="FAD/NAD(P)-binding domain"/>
    <property type="match status" value="1"/>
</dbReference>
<dbReference type="RefSeq" id="XP_033534196.1">
    <property type="nucleotide sequence ID" value="XM_033681863.1"/>
</dbReference>
<dbReference type="Gene3D" id="3.50.50.60">
    <property type="entry name" value="FAD/NAD(P)-binding domain"/>
    <property type="match status" value="1"/>
</dbReference>
<name>A0A6G1G377_9PEZI</name>
<evidence type="ECO:0000313" key="7">
    <source>
        <dbReference type="Proteomes" id="UP000504638"/>
    </source>
</evidence>
<reference evidence="8" key="3">
    <citation type="submission" date="2025-04" db="UniProtKB">
        <authorList>
            <consortium name="RefSeq"/>
        </authorList>
    </citation>
    <scope>IDENTIFICATION</scope>
    <source>
        <strain evidence="8">CBS 781.70</strain>
    </source>
</reference>
<keyword evidence="2" id="KW-0285">Flavoprotein</keyword>